<keyword evidence="3" id="KW-1185">Reference proteome</keyword>
<dbReference type="PROSITE" id="PS50011">
    <property type="entry name" value="PROTEIN_KINASE_DOM"/>
    <property type="match status" value="1"/>
</dbReference>
<reference evidence="2" key="1">
    <citation type="submission" date="2021-06" db="EMBL/GenBank/DDBJ databases">
        <authorList>
            <person name="Kallberg Y."/>
            <person name="Tangrot J."/>
            <person name="Rosling A."/>
        </authorList>
    </citation>
    <scope>NUCLEOTIDE SEQUENCE</scope>
    <source>
        <strain evidence="2">MA453B</strain>
    </source>
</reference>
<dbReference type="OrthoDB" id="10261027at2759"/>
<accession>A0A9N9BXB4</accession>
<dbReference type="CDD" id="cd00180">
    <property type="entry name" value="PKc"/>
    <property type="match status" value="1"/>
</dbReference>
<evidence type="ECO:0000259" key="1">
    <source>
        <dbReference type="PROSITE" id="PS50011"/>
    </source>
</evidence>
<dbReference type="PANTHER" id="PTHR45756">
    <property type="entry name" value="PALMITOYLTRANSFERASE"/>
    <property type="match status" value="1"/>
</dbReference>
<organism evidence="2 3">
    <name type="scientific">Dentiscutata erythropus</name>
    <dbReference type="NCBI Taxonomy" id="1348616"/>
    <lineage>
        <taxon>Eukaryota</taxon>
        <taxon>Fungi</taxon>
        <taxon>Fungi incertae sedis</taxon>
        <taxon>Mucoromycota</taxon>
        <taxon>Glomeromycotina</taxon>
        <taxon>Glomeromycetes</taxon>
        <taxon>Diversisporales</taxon>
        <taxon>Gigasporaceae</taxon>
        <taxon>Dentiscutata</taxon>
    </lineage>
</organism>
<evidence type="ECO:0000313" key="2">
    <source>
        <dbReference type="EMBL" id="CAG8584245.1"/>
    </source>
</evidence>
<dbReference type="GO" id="GO:0004672">
    <property type="term" value="F:protein kinase activity"/>
    <property type="evidence" value="ECO:0007669"/>
    <property type="project" value="InterPro"/>
</dbReference>
<gene>
    <name evidence="2" type="ORF">DERYTH_LOCUS6846</name>
</gene>
<dbReference type="AlphaFoldDB" id="A0A9N9BXB4"/>
<dbReference type="Pfam" id="PF00069">
    <property type="entry name" value="Pkinase"/>
    <property type="match status" value="1"/>
</dbReference>
<dbReference type="GO" id="GO:0005524">
    <property type="term" value="F:ATP binding"/>
    <property type="evidence" value="ECO:0007669"/>
    <property type="project" value="InterPro"/>
</dbReference>
<proteinExistence type="predicted"/>
<dbReference type="EMBL" id="CAJVPY010003185">
    <property type="protein sequence ID" value="CAG8584245.1"/>
    <property type="molecule type" value="Genomic_DNA"/>
</dbReference>
<dbReference type="InterPro" id="IPR000719">
    <property type="entry name" value="Prot_kinase_dom"/>
</dbReference>
<dbReference type="PANTHER" id="PTHR45756:SF1">
    <property type="entry name" value="PROTEIN KINASE DOMAIN CONTAINING PROTEIN"/>
    <property type="match status" value="1"/>
</dbReference>
<comment type="caution">
    <text evidence="2">The sequence shown here is derived from an EMBL/GenBank/DDBJ whole genome shotgun (WGS) entry which is preliminary data.</text>
</comment>
<sequence>MSTINFKEFHIDYDEFEEFNLIRMGGSGVVGKARWIKHNKYIILKQIVPKENEPENKEFAKELSNNANVTCVMHHLALTAAPQVLFLVLDYADLGDLEFYLSNNNDLKWEKKIYIVREIVCGLNFLHSKKILHRDLHAGNMLIKSSSSEYGIEVLITDFGLSKVASSQSVYDYPSDIYSLGVIMWVISNNGKKIFANVGDTEVISKIINGEREKPIDYIYNTIHEKDMISGKLWKETISNENTTILHVEPNELPLTNNISKNIDIKKVINDINDLPDETVDLIAQIPKIRNIVLNQKNLDKLKEILAHKWNNHR</sequence>
<dbReference type="InterPro" id="IPR011009">
    <property type="entry name" value="Kinase-like_dom_sf"/>
</dbReference>
<feature type="domain" description="Protein kinase" evidence="1">
    <location>
        <begin position="16"/>
        <end position="311"/>
    </location>
</feature>
<dbReference type="Gene3D" id="1.10.510.10">
    <property type="entry name" value="Transferase(Phosphotransferase) domain 1"/>
    <property type="match status" value="1"/>
</dbReference>
<evidence type="ECO:0000313" key="3">
    <source>
        <dbReference type="Proteomes" id="UP000789405"/>
    </source>
</evidence>
<name>A0A9N9BXB4_9GLOM</name>
<dbReference type="SUPFAM" id="SSF56112">
    <property type="entry name" value="Protein kinase-like (PK-like)"/>
    <property type="match status" value="1"/>
</dbReference>
<dbReference type="Proteomes" id="UP000789405">
    <property type="component" value="Unassembled WGS sequence"/>
</dbReference>
<protein>
    <submittedName>
        <fullName evidence="2">21344_t:CDS:1</fullName>
    </submittedName>
</protein>
<dbReference type="InterPro" id="IPR053215">
    <property type="entry name" value="TKL_Ser/Thr_kinase"/>
</dbReference>